<evidence type="ECO:0000256" key="4">
    <source>
        <dbReference type="ARBA" id="ARBA00009503"/>
    </source>
</evidence>
<sequence length="347" mass="36086">MTDILPPLSDLILPLPHGGAQGSEPLAGSRHLCWDEAVLTPRDGAARRVAAGELPPRARALLSAPRPALCGLTFERPRIMGILNVTPDSFSDGGRHDALEAALARAAAMAQEADILDIGGESTRPGAKEVPAEEEIARTAPVIRAIRAAGITTPISIDTRKAAVAGAALDAGADIVNDVTALRFDPGMARLIAERGVPVCLMHSIATPETMQKHAVYDDVVLAVRDHLAERIEAAAAAGIAPEKLILDPGIGFGKTAEHDLALLRNLAAFQAFGLPVLLGASRKKFIGALTGAAVPAERVAGSLAVALHGAGQGAQILRVHDTKETRQALAMWQAMTGSAEKADHDT</sequence>
<dbReference type="AlphaFoldDB" id="A0A3P5XDX6"/>
<dbReference type="Proteomes" id="UP000277498">
    <property type="component" value="Unassembled WGS sequence"/>
</dbReference>
<accession>A0A3P5XDX6</accession>
<dbReference type="UniPathway" id="UPA00077">
    <property type="reaction ID" value="UER00156"/>
</dbReference>
<proteinExistence type="inferred from homology"/>
<dbReference type="GO" id="GO:0004156">
    <property type="term" value="F:dihydropteroate synthase activity"/>
    <property type="evidence" value="ECO:0007669"/>
    <property type="project" value="UniProtKB-EC"/>
</dbReference>
<dbReference type="RefSeq" id="WP_124088223.1">
    <property type="nucleotide sequence ID" value="NZ_UXAW01000098.1"/>
</dbReference>
<dbReference type="InterPro" id="IPR000489">
    <property type="entry name" value="Pterin-binding_dom"/>
</dbReference>
<dbReference type="OrthoDB" id="9811744at2"/>
<evidence type="ECO:0000259" key="13">
    <source>
        <dbReference type="PROSITE" id="PS50972"/>
    </source>
</evidence>
<evidence type="ECO:0000256" key="11">
    <source>
        <dbReference type="ARBA" id="ARBA00030193"/>
    </source>
</evidence>
<reference evidence="14 15" key="1">
    <citation type="submission" date="2018-11" db="EMBL/GenBank/DDBJ databases">
        <authorList>
            <person name="Criscuolo A."/>
        </authorList>
    </citation>
    <scope>NUCLEOTIDE SEQUENCE [LARGE SCALE GENOMIC DNA]</scope>
    <source>
        <strain evidence="14">ACIP111625</strain>
    </source>
</reference>
<dbReference type="PROSITE" id="PS50972">
    <property type="entry name" value="PTERIN_BINDING"/>
    <property type="match status" value="1"/>
</dbReference>
<organism evidence="14 15">
    <name type="scientific">Pseudogemmobacter humi</name>
    <dbReference type="NCBI Taxonomy" id="2483812"/>
    <lineage>
        <taxon>Bacteria</taxon>
        <taxon>Pseudomonadati</taxon>
        <taxon>Pseudomonadota</taxon>
        <taxon>Alphaproteobacteria</taxon>
        <taxon>Rhodobacterales</taxon>
        <taxon>Paracoccaceae</taxon>
        <taxon>Pseudogemmobacter</taxon>
    </lineage>
</organism>
<evidence type="ECO:0000256" key="5">
    <source>
        <dbReference type="ARBA" id="ARBA00012458"/>
    </source>
</evidence>
<dbReference type="EMBL" id="UXAW01000098">
    <property type="protein sequence ID" value="VDC32973.1"/>
    <property type="molecule type" value="Genomic_DNA"/>
</dbReference>
<keyword evidence="10 12" id="KW-0289">Folate biosynthesis</keyword>
<dbReference type="SUPFAM" id="SSF51717">
    <property type="entry name" value="Dihydropteroate synthetase-like"/>
    <property type="match status" value="1"/>
</dbReference>
<dbReference type="Pfam" id="PF00809">
    <property type="entry name" value="Pterin_bind"/>
    <property type="match status" value="1"/>
</dbReference>
<evidence type="ECO:0000256" key="6">
    <source>
        <dbReference type="ARBA" id="ARBA00016919"/>
    </source>
</evidence>
<evidence type="ECO:0000256" key="7">
    <source>
        <dbReference type="ARBA" id="ARBA00022679"/>
    </source>
</evidence>
<evidence type="ECO:0000256" key="1">
    <source>
        <dbReference type="ARBA" id="ARBA00000012"/>
    </source>
</evidence>
<dbReference type="PANTHER" id="PTHR20941:SF1">
    <property type="entry name" value="FOLIC ACID SYNTHESIS PROTEIN FOL1"/>
    <property type="match status" value="1"/>
</dbReference>
<keyword evidence="9 12" id="KW-0460">Magnesium</keyword>
<evidence type="ECO:0000313" key="14">
    <source>
        <dbReference type="EMBL" id="VDC32973.1"/>
    </source>
</evidence>
<evidence type="ECO:0000256" key="3">
    <source>
        <dbReference type="ARBA" id="ARBA00004763"/>
    </source>
</evidence>
<protein>
    <recommendedName>
        <fullName evidence="6 12">Dihydropteroate synthase</fullName>
        <shortName evidence="12">DHPS</shortName>
        <ecNumber evidence="5 12">2.5.1.15</ecNumber>
    </recommendedName>
    <alternativeName>
        <fullName evidence="11 12">Dihydropteroate pyrophosphorylase</fullName>
    </alternativeName>
</protein>
<keyword evidence="15" id="KW-1185">Reference proteome</keyword>
<dbReference type="PROSITE" id="PS00792">
    <property type="entry name" value="DHPS_1"/>
    <property type="match status" value="1"/>
</dbReference>
<dbReference type="GO" id="GO:0046872">
    <property type="term" value="F:metal ion binding"/>
    <property type="evidence" value="ECO:0007669"/>
    <property type="project" value="UniProtKB-KW"/>
</dbReference>
<dbReference type="PANTHER" id="PTHR20941">
    <property type="entry name" value="FOLATE SYNTHESIS PROTEINS"/>
    <property type="match status" value="1"/>
</dbReference>
<dbReference type="GO" id="GO:0046656">
    <property type="term" value="P:folic acid biosynthetic process"/>
    <property type="evidence" value="ECO:0007669"/>
    <property type="project" value="UniProtKB-KW"/>
</dbReference>
<gene>
    <name evidence="14" type="primary">folP</name>
    <name evidence="14" type="ORF">XINFAN_03525</name>
</gene>
<evidence type="ECO:0000256" key="10">
    <source>
        <dbReference type="ARBA" id="ARBA00022909"/>
    </source>
</evidence>
<dbReference type="PROSITE" id="PS00793">
    <property type="entry name" value="DHPS_2"/>
    <property type="match status" value="1"/>
</dbReference>
<name>A0A3P5XDX6_9RHOB</name>
<comment type="pathway">
    <text evidence="3 12">Cofactor biosynthesis; tetrahydrofolate biosynthesis; 7,8-dihydrofolate from 2-amino-4-hydroxy-6-hydroxymethyl-7,8-dihydropteridine diphosphate and 4-aminobenzoate: step 1/2.</text>
</comment>
<evidence type="ECO:0000256" key="8">
    <source>
        <dbReference type="ARBA" id="ARBA00022723"/>
    </source>
</evidence>
<keyword evidence="8 12" id="KW-0479">Metal-binding</keyword>
<dbReference type="FunFam" id="3.20.20.20:FF:000006">
    <property type="entry name" value="Dihydropteroate synthase"/>
    <property type="match status" value="1"/>
</dbReference>
<comment type="similarity">
    <text evidence="4 12">Belongs to the DHPS family.</text>
</comment>
<comment type="cofactor">
    <cofactor evidence="2 12">
        <name>Mg(2+)</name>
        <dbReference type="ChEBI" id="CHEBI:18420"/>
    </cofactor>
</comment>
<dbReference type="NCBIfam" id="TIGR01496">
    <property type="entry name" value="DHPS"/>
    <property type="match status" value="1"/>
</dbReference>
<dbReference type="InterPro" id="IPR011005">
    <property type="entry name" value="Dihydropteroate_synth-like_sf"/>
</dbReference>
<evidence type="ECO:0000256" key="2">
    <source>
        <dbReference type="ARBA" id="ARBA00001946"/>
    </source>
</evidence>
<dbReference type="Gene3D" id="3.20.20.20">
    <property type="entry name" value="Dihydropteroate synthase-like"/>
    <property type="match status" value="1"/>
</dbReference>
<dbReference type="InterPro" id="IPR006390">
    <property type="entry name" value="DHP_synth_dom"/>
</dbReference>
<feature type="domain" description="Pterin-binding" evidence="13">
    <location>
        <begin position="77"/>
        <end position="331"/>
    </location>
</feature>
<keyword evidence="7 12" id="KW-0808">Transferase</keyword>
<dbReference type="InterPro" id="IPR045031">
    <property type="entry name" value="DHP_synth-like"/>
</dbReference>
<evidence type="ECO:0000256" key="12">
    <source>
        <dbReference type="RuleBase" id="RU361205"/>
    </source>
</evidence>
<comment type="catalytic activity">
    <reaction evidence="1">
        <text>(7,8-dihydropterin-6-yl)methyl diphosphate + 4-aminobenzoate = 7,8-dihydropteroate + diphosphate</text>
        <dbReference type="Rhea" id="RHEA:19949"/>
        <dbReference type="ChEBI" id="CHEBI:17836"/>
        <dbReference type="ChEBI" id="CHEBI:17839"/>
        <dbReference type="ChEBI" id="CHEBI:33019"/>
        <dbReference type="ChEBI" id="CHEBI:72950"/>
        <dbReference type="EC" id="2.5.1.15"/>
    </reaction>
</comment>
<evidence type="ECO:0000256" key="9">
    <source>
        <dbReference type="ARBA" id="ARBA00022842"/>
    </source>
</evidence>
<dbReference type="CDD" id="cd00739">
    <property type="entry name" value="DHPS"/>
    <property type="match status" value="1"/>
</dbReference>
<evidence type="ECO:0000313" key="15">
    <source>
        <dbReference type="Proteomes" id="UP000277498"/>
    </source>
</evidence>
<dbReference type="GO" id="GO:0005829">
    <property type="term" value="C:cytosol"/>
    <property type="evidence" value="ECO:0007669"/>
    <property type="project" value="TreeGrafter"/>
</dbReference>
<dbReference type="GO" id="GO:0046654">
    <property type="term" value="P:tetrahydrofolate biosynthetic process"/>
    <property type="evidence" value="ECO:0007669"/>
    <property type="project" value="UniProtKB-UniPathway"/>
</dbReference>
<dbReference type="EC" id="2.5.1.15" evidence="5 12"/>
<comment type="function">
    <text evidence="12">Catalyzes the condensation of para-aminobenzoate (pABA) with 6-hydroxymethyl-7,8-dihydropterin diphosphate (DHPt-PP) to form 7,8-dihydropteroate (H2Pte), the immediate precursor of folate derivatives.</text>
</comment>